<dbReference type="EMBL" id="VIWP01000004">
    <property type="protein sequence ID" value="TWF52814.1"/>
    <property type="molecule type" value="Genomic_DNA"/>
</dbReference>
<dbReference type="RefSeq" id="WP_145638212.1">
    <property type="nucleotide sequence ID" value="NZ_VIWP01000004.1"/>
</dbReference>
<accession>A0A561QR38</accession>
<dbReference type="Proteomes" id="UP000320653">
    <property type="component" value="Unassembled WGS sequence"/>
</dbReference>
<reference evidence="1 2" key="1">
    <citation type="submission" date="2019-06" db="EMBL/GenBank/DDBJ databases">
        <title>Sorghum-associated microbial communities from plants grown in Nebraska, USA.</title>
        <authorList>
            <person name="Schachtman D."/>
        </authorList>
    </citation>
    <scope>NUCLEOTIDE SEQUENCE [LARGE SCALE GENOMIC DNA]</scope>
    <source>
        <strain evidence="1 2">1225</strain>
    </source>
</reference>
<sequence>MMIFVLIPVMIALCLALAVRQIARARRRQYRDEVAAFEFADRRERRLRNRGFGPLASSLRAMATRRRRINQAHAAHQNIGLGRQ</sequence>
<keyword evidence="2" id="KW-1185">Reference proteome</keyword>
<comment type="caution">
    <text evidence="1">The sequence shown here is derived from an EMBL/GenBank/DDBJ whole genome shotgun (WGS) entry which is preliminary data.</text>
</comment>
<protein>
    <submittedName>
        <fullName evidence="1">Uncharacterized protein</fullName>
    </submittedName>
</protein>
<organism evidence="1 2">
    <name type="scientific">Neorhizobium alkalisoli</name>
    <dbReference type="NCBI Taxonomy" id="528178"/>
    <lineage>
        <taxon>Bacteria</taxon>
        <taxon>Pseudomonadati</taxon>
        <taxon>Pseudomonadota</taxon>
        <taxon>Alphaproteobacteria</taxon>
        <taxon>Hyphomicrobiales</taxon>
        <taxon>Rhizobiaceae</taxon>
        <taxon>Rhizobium/Agrobacterium group</taxon>
        <taxon>Neorhizobium</taxon>
    </lineage>
</organism>
<proteinExistence type="predicted"/>
<gene>
    <name evidence="1" type="ORF">FHW37_10480</name>
</gene>
<dbReference type="AlphaFoldDB" id="A0A561QR38"/>
<evidence type="ECO:0000313" key="2">
    <source>
        <dbReference type="Proteomes" id="UP000320653"/>
    </source>
</evidence>
<name>A0A561QR38_9HYPH</name>
<evidence type="ECO:0000313" key="1">
    <source>
        <dbReference type="EMBL" id="TWF52814.1"/>
    </source>
</evidence>